<sequence length="52" mass="5318">MSESNSGASISTEDTGPIEIGAATGGAPNRERGHRPVIPHTIRILAVPIILG</sequence>
<name>A0ABN0QSJ2_MYCUL</name>
<dbReference type="Proteomes" id="UP000020681">
    <property type="component" value="Unassembled WGS sequence"/>
</dbReference>
<evidence type="ECO:0000313" key="3">
    <source>
        <dbReference type="Proteomes" id="UP000020681"/>
    </source>
</evidence>
<evidence type="ECO:0000256" key="1">
    <source>
        <dbReference type="SAM" id="MobiDB-lite"/>
    </source>
</evidence>
<gene>
    <name evidence="2" type="primary">mmpL4_1</name>
    <name evidence="2" type="ORF">I551_5995</name>
</gene>
<keyword evidence="2" id="KW-0812">Transmembrane</keyword>
<feature type="region of interest" description="Disordered" evidence="1">
    <location>
        <begin position="1"/>
        <end position="37"/>
    </location>
</feature>
<protein>
    <submittedName>
        <fullName evidence="2">Conserved transmembrane transport domain protein</fullName>
    </submittedName>
</protein>
<organism evidence="2 3">
    <name type="scientific">Mycobacterium ulcerans str. Harvey</name>
    <dbReference type="NCBI Taxonomy" id="1299332"/>
    <lineage>
        <taxon>Bacteria</taxon>
        <taxon>Bacillati</taxon>
        <taxon>Actinomycetota</taxon>
        <taxon>Actinomycetes</taxon>
        <taxon>Mycobacteriales</taxon>
        <taxon>Mycobacteriaceae</taxon>
        <taxon>Mycobacterium</taxon>
        <taxon>Mycobacterium ulcerans group</taxon>
    </lineage>
</organism>
<keyword evidence="2" id="KW-0472">Membrane</keyword>
<reference evidence="2 3" key="1">
    <citation type="submission" date="2014-01" db="EMBL/GenBank/DDBJ databases">
        <authorList>
            <person name="Dobos K."/>
            <person name="Lenaerts A."/>
            <person name="Ordway D."/>
            <person name="DeGroote M.A."/>
            <person name="Parker T."/>
            <person name="Sizemore C."/>
            <person name="Tallon L.J."/>
            <person name="Sadzewicz L.K."/>
            <person name="Sengamalay N."/>
            <person name="Fraser C.M."/>
            <person name="Hine E."/>
            <person name="Shefchek K.A."/>
            <person name="Das S.P."/>
            <person name="Tettelin H."/>
        </authorList>
    </citation>
    <scope>NUCLEOTIDE SEQUENCE [LARGE SCALE GENOMIC DNA]</scope>
    <source>
        <strain evidence="2 3">Harvey</strain>
    </source>
</reference>
<keyword evidence="3" id="KW-1185">Reference proteome</keyword>
<feature type="compositionally biased region" description="Polar residues" evidence="1">
    <location>
        <begin position="1"/>
        <end position="14"/>
    </location>
</feature>
<evidence type="ECO:0000313" key="2">
    <source>
        <dbReference type="EMBL" id="EUA87621.1"/>
    </source>
</evidence>
<proteinExistence type="predicted"/>
<accession>A0ABN0QSJ2</accession>
<dbReference type="EMBL" id="JAOL01000160">
    <property type="protein sequence ID" value="EUA87621.1"/>
    <property type="molecule type" value="Genomic_DNA"/>
</dbReference>
<comment type="caution">
    <text evidence="2">The sequence shown here is derived from an EMBL/GenBank/DDBJ whole genome shotgun (WGS) entry which is preliminary data.</text>
</comment>